<dbReference type="Proteomes" id="UP000717585">
    <property type="component" value="Unassembled WGS sequence"/>
</dbReference>
<dbReference type="Pfam" id="PF04387">
    <property type="entry name" value="PTPLA"/>
    <property type="match status" value="1"/>
</dbReference>
<dbReference type="EC" id="4.2.1.134" evidence="4"/>
<evidence type="ECO:0000256" key="8">
    <source>
        <dbReference type="ARBA" id="ARBA00022989"/>
    </source>
</evidence>
<feature type="transmembrane region" description="Helical" evidence="14">
    <location>
        <begin position="49"/>
        <end position="71"/>
    </location>
</feature>
<dbReference type="EMBL" id="JAHDYR010000004">
    <property type="protein sequence ID" value="KAG9397041.1"/>
    <property type="molecule type" value="Genomic_DNA"/>
</dbReference>
<feature type="transmembrane region" description="Helical" evidence="14">
    <location>
        <begin position="106"/>
        <end position="127"/>
    </location>
</feature>
<dbReference type="GO" id="GO:0102158">
    <property type="term" value="F:very-long-chain (3R)-3-hydroxyacyl-CoA dehydratase activity"/>
    <property type="evidence" value="ECO:0007669"/>
    <property type="project" value="UniProtKB-EC"/>
</dbReference>
<keyword evidence="8 14" id="KW-1133">Transmembrane helix</keyword>
<feature type="transmembrane region" description="Helical" evidence="14">
    <location>
        <begin position="191"/>
        <end position="214"/>
    </location>
</feature>
<sequence length="237" mass="27139">MANLAKNPVVKLYLTLYNIASFIGWGCGLVFTIQALACKQDFSQSFALAFPYIQIFQTTMLLEVVHSLIGFVRSPFMTTLMQVLSRIFLVWVILFPTNAVTEAVRVFPSVSTMFIAWSITECVRYSFYAINLWTTVPWPLQWVRYSAFFILYPLGAGSEMVCALYAAYLYLKNPELEMFAVPIGSTGYTLKASYLILAGCSTYIPGFPKLYFYMVSQRKKIMRKHREEKKQVSKKSE</sequence>
<proteinExistence type="inferred from homology"/>
<dbReference type="UniPathway" id="UPA00094"/>
<dbReference type="GO" id="GO:0030497">
    <property type="term" value="P:fatty acid elongation"/>
    <property type="evidence" value="ECO:0007669"/>
    <property type="project" value="TreeGrafter"/>
</dbReference>
<keyword evidence="6 14" id="KW-0812">Transmembrane</keyword>
<organism evidence="15 16">
    <name type="scientific">Carpediemonas membranifera</name>
    <dbReference type="NCBI Taxonomy" id="201153"/>
    <lineage>
        <taxon>Eukaryota</taxon>
        <taxon>Metamonada</taxon>
        <taxon>Carpediemonas-like organisms</taxon>
        <taxon>Carpediemonas</taxon>
    </lineage>
</organism>
<dbReference type="InterPro" id="IPR007482">
    <property type="entry name" value="Tyr_Pase-like_PTPLA"/>
</dbReference>
<keyword evidence="16" id="KW-1185">Reference proteome</keyword>
<keyword evidence="7" id="KW-0276">Fatty acid metabolism</keyword>
<accession>A0A8J6C0Y5</accession>
<comment type="catalytic activity">
    <reaction evidence="13">
        <text>a very-long-chain (3R)-3-hydroxyacyl-CoA = a very-long-chain (2E)-enoyl-CoA + H2O</text>
        <dbReference type="Rhea" id="RHEA:45812"/>
        <dbReference type="ChEBI" id="CHEBI:15377"/>
        <dbReference type="ChEBI" id="CHEBI:83728"/>
        <dbReference type="ChEBI" id="CHEBI:85440"/>
        <dbReference type="EC" id="4.2.1.134"/>
    </reaction>
</comment>
<evidence type="ECO:0000256" key="4">
    <source>
        <dbReference type="ARBA" id="ARBA00013122"/>
    </source>
</evidence>
<dbReference type="GO" id="GO:0005789">
    <property type="term" value="C:endoplasmic reticulum membrane"/>
    <property type="evidence" value="ECO:0007669"/>
    <property type="project" value="TreeGrafter"/>
</dbReference>
<keyword evidence="9" id="KW-0443">Lipid metabolism</keyword>
<feature type="transmembrane region" description="Helical" evidence="14">
    <location>
        <begin position="12"/>
        <end position="37"/>
    </location>
</feature>
<protein>
    <recommendedName>
        <fullName evidence="4">very-long-chain (3R)-3-hydroxyacyl-CoA dehydratase</fullName>
        <ecNumber evidence="4">4.2.1.134</ecNumber>
    </recommendedName>
</protein>
<keyword evidence="10 14" id="KW-0472">Membrane</keyword>
<evidence type="ECO:0000256" key="11">
    <source>
        <dbReference type="ARBA" id="ARBA00023160"/>
    </source>
</evidence>
<evidence type="ECO:0000256" key="12">
    <source>
        <dbReference type="ARBA" id="ARBA00023239"/>
    </source>
</evidence>
<dbReference type="AlphaFoldDB" id="A0A8J6C0Y5"/>
<evidence type="ECO:0000256" key="9">
    <source>
        <dbReference type="ARBA" id="ARBA00023098"/>
    </source>
</evidence>
<evidence type="ECO:0000313" key="16">
    <source>
        <dbReference type="Proteomes" id="UP000717585"/>
    </source>
</evidence>
<evidence type="ECO:0000256" key="1">
    <source>
        <dbReference type="ARBA" id="ARBA00004141"/>
    </source>
</evidence>
<evidence type="ECO:0000256" key="7">
    <source>
        <dbReference type="ARBA" id="ARBA00022832"/>
    </source>
</evidence>
<gene>
    <name evidence="15" type="ORF">J8273_1398</name>
</gene>
<dbReference type="GO" id="GO:0030148">
    <property type="term" value="P:sphingolipid biosynthetic process"/>
    <property type="evidence" value="ECO:0007669"/>
    <property type="project" value="TreeGrafter"/>
</dbReference>
<evidence type="ECO:0000256" key="5">
    <source>
        <dbReference type="ARBA" id="ARBA00022516"/>
    </source>
</evidence>
<comment type="caution">
    <text evidence="15">The sequence shown here is derived from an EMBL/GenBank/DDBJ whole genome shotgun (WGS) entry which is preliminary data.</text>
</comment>
<evidence type="ECO:0000256" key="2">
    <source>
        <dbReference type="ARBA" id="ARBA00005194"/>
    </source>
</evidence>
<evidence type="ECO:0000256" key="6">
    <source>
        <dbReference type="ARBA" id="ARBA00022692"/>
    </source>
</evidence>
<evidence type="ECO:0000313" key="15">
    <source>
        <dbReference type="EMBL" id="KAG9397041.1"/>
    </source>
</evidence>
<evidence type="ECO:0000256" key="10">
    <source>
        <dbReference type="ARBA" id="ARBA00023136"/>
    </source>
</evidence>
<comment type="pathway">
    <text evidence="2">Lipid metabolism; fatty acid biosynthesis.</text>
</comment>
<keyword evidence="11" id="KW-0275">Fatty acid biosynthesis</keyword>
<feature type="transmembrane region" description="Helical" evidence="14">
    <location>
        <begin position="148"/>
        <end position="171"/>
    </location>
</feature>
<evidence type="ECO:0000256" key="13">
    <source>
        <dbReference type="ARBA" id="ARBA00036671"/>
    </source>
</evidence>
<dbReference type="OrthoDB" id="46988at2759"/>
<evidence type="ECO:0000256" key="3">
    <source>
        <dbReference type="ARBA" id="ARBA00007811"/>
    </source>
</evidence>
<name>A0A8J6C0Y5_9EUKA</name>
<reference evidence="15" key="1">
    <citation type="submission" date="2021-05" db="EMBL/GenBank/DDBJ databases">
        <title>A free-living protist that lacks canonical eukaryotic 1 DNA replication and segregation systems.</title>
        <authorList>
            <person name="Salas-Leiva D.E."/>
            <person name="Tromer E.C."/>
            <person name="Curtis B.A."/>
            <person name="Jerlstrom-Hultqvist J."/>
            <person name="Kolisko M."/>
            <person name="Yi Z."/>
            <person name="Salas-Leiva J.S."/>
            <person name="Gallot-Lavallee L."/>
            <person name="Kops G.J.P.L."/>
            <person name="Archibald J.M."/>
            <person name="Simpson A.G.B."/>
            <person name="Roger A.J."/>
        </authorList>
    </citation>
    <scope>NUCLEOTIDE SEQUENCE</scope>
    <source>
        <strain evidence="15">BICM</strain>
    </source>
</reference>
<keyword evidence="5" id="KW-0444">Lipid biosynthesis</keyword>
<dbReference type="PANTHER" id="PTHR11035">
    <property type="entry name" value="VERY-LONG-CHAIN (3R)-3-HYDROXYACYL-COA DEHYDRATASE"/>
    <property type="match status" value="1"/>
</dbReference>
<keyword evidence="12" id="KW-0456">Lyase</keyword>
<dbReference type="PANTHER" id="PTHR11035:SF3">
    <property type="entry name" value="VERY-LONG-CHAIN (3R)-3-HYDROXYACYL-COA DEHYDRATASE"/>
    <property type="match status" value="1"/>
</dbReference>
<comment type="subcellular location">
    <subcellularLocation>
        <location evidence="1">Membrane</location>
        <topology evidence="1">Multi-pass membrane protein</topology>
    </subcellularLocation>
</comment>
<evidence type="ECO:0000256" key="14">
    <source>
        <dbReference type="SAM" id="Phobius"/>
    </source>
</evidence>
<dbReference type="GO" id="GO:0042761">
    <property type="term" value="P:very long-chain fatty acid biosynthetic process"/>
    <property type="evidence" value="ECO:0007669"/>
    <property type="project" value="TreeGrafter"/>
</dbReference>
<feature type="transmembrane region" description="Helical" evidence="14">
    <location>
        <begin position="83"/>
        <end position="100"/>
    </location>
</feature>
<comment type="similarity">
    <text evidence="3">Belongs to the very long-chain fatty acids dehydratase HACD family.</text>
</comment>